<dbReference type="Proteomes" id="UP001205566">
    <property type="component" value="Unassembled WGS sequence"/>
</dbReference>
<dbReference type="Pfam" id="PF01066">
    <property type="entry name" value="CDP-OH_P_transf"/>
    <property type="match status" value="1"/>
</dbReference>
<keyword evidence="12" id="KW-1208">Phospholipid metabolism</keyword>
<comment type="similarity">
    <text evidence="3">Belongs to the CDP-alcohol phosphatidyltransferase class-I family.</text>
</comment>
<feature type="transmembrane region" description="Helical" evidence="14">
    <location>
        <begin position="109"/>
        <end position="127"/>
    </location>
</feature>
<dbReference type="RefSeq" id="WP_255874953.1">
    <property type="nucleotide sequence ID" value="NZ_JACASI010000030.1"/>
</dbReference>
<feature type="transmembrane region" description="Helical" evidence="14">
    <location>
        <begin position="21"/>
        <end position="40"/>
    </location>
</feature>
<dbReference type="InterPro" id="IPR050324">
    <property type="entry name" value="CDP-alcohol_PTase-I"/>
</dbReference>
<evidence type="ECO:0000256" key="1">
    <source>
        <dbReference type="ARBA" id="ARBA00004141"/>
    </source>
</evidence>
<keyword evidence="16" id="KW-1185">Reference proteome</keyword>
<accession>A0ABT1P1G2</accession>
<evidence type="ECO:0000256" key="8">
    <source>
        <dbReference type="ARBA" id="ARBA00022989"/>
    </source>
</evidence>
<evidence type="ECO:0000313" key="16">
    <source>
        <dbReference type="Proteomes" id="UP001205566"/>
    </source>
</evidence>
<comment type="subcellular location">
    <subcellularLocation>
        <location evidence="1">Membrane</location>
        <topology evidence="1">Multi-pass membrane protein</topology>
    </subcellularLocation>
</comment>
<dbReference type="PIRSF" id="PIRSF000847">
    <property type="entry name" value="Phos_ph_gly_syn"/>
    <property type="match status" value="1"/>
</dbReference>
<evidence type="ECO:0000256" key="11">
    <source>
        <dbReference type="ARBA" id="ARBA00023209"/>
    </source>
</evidence>
<dbReference type="EMBL" id="JACASI010000030">
    <property type="protein sequence ID" value="MCQ3829938.1"/>
    <property type="molecule type" value="Genomic_DNA"/>
</dbReference>
<dbReference type="Gene3D" id="1.20.120.1760">
    <property type="match status" value="1"/>
</dbReference>
<evidence type="ECO:0000256" key="6">
    <source>
        <dbReference type="ARBA" id="ARBA00022516"/>
    </source>
</evidence>
<dbReference type="PANTHER" id="PTHR14269:SF11">
    <property type="entry name" value="CDP-DIACYLGLYCEROL--GLYCEROL-3-PHOSPHATE 3-PHOSPHATIDYLTRANSFERASE"/>
    <property type="match status" value="1"/>
</dbReference>
<name>A0ABT1P1G2_9GAMM</name>
<evidence type="ECO:0000256" key="14">
    <source>
        <dbReference type="SAM" id="Phobius"/>
    </source>
</evidence>
<comment type="pathway">
    <text evidence="2">Phospholipid metabolism; phosphatidylglycerol biosynthesis; phosphatidylglycerol from CDP-diacylglycerol: step 1/2.</text>
</comment>
<organism evidence="15 16">
    <name type="scientific">Microbulbifer elongatus</name>
    <dbReference type="NCBI Taxonomy" id="86173"/>
    <lineage>
        <taxon>Bacteria</taxon>
        <taxon>Pseudomonadati</taxon>
        <taxon>Pseudomonadota</taxon>
        <taxon>Gammaproteobacteria</taxon>
        <taxon>Cellvibrionales</taxon>
        <taxon>Microbulbiferaceae</taxon>
        <taxon>Microbulbifer</taxon>
    </lineage>
</organism>
<evidence type="ECO:0000256" key="13">
    <source>
        <dbReference type="ARBA" id="ARBA00048586"/>
    </source>
</evidence>
<feature type="transmembrane region" description="Helical" evidence="14">
    <location>
        <begin position="179"/>
        <end position="196"/>
    </location>
</feature>
<feature type="transmembrane region" description="Helical" evidence="14">
    <location>
        <begin position="86"/>
        <end position="103"/>
    </location>
</feature>
<keyword evidence="10 14" id="KW-0472">Membrane</keyword>
<dbReference type="EC" id="2.7.8.5" evidence="4"/>
<evidence type="ECO:0000256" key="9">
    <source>
        <dbReference type="ARBA" id="ARBA00023098"/>
    </source>
</evidence>
<sequence>MRKTKQILTSQAQSQSPWRHLPNGLSLLRVACIPVVVWLSLTDQHFAALVVFLAGALTDFLDGWLANRFQWHTRFGSYLDPVVDRLYILCLIPLLWHFGAISSTYTVLVIVRFTIQLSAFPVLLGWLKKNFYAKPGWLSRSAMLIAFLVLGMGFADQIAIERFDESSAAENIFDSTMEALTVIGCILEIWVLIKFVPRYWDIIRGRADTFE</sequence>
<comment type="catalytic activity">
    <reaction evidence="13">
        <text>a CDP-1,2-diacyl-sn-glycerol + sn-glycerol 3-phosphate = a 1,2-diacyl-sn-glycero-3-phospho-(1'-sn-glycero-3'-phosphate) + CMP + H(+)</text>
        <dbReference type="Rhea" id="RHEA:12593"/>
        <dbReference type="ChEBI" id="CHEBI:15378"/>
        <dbReference type="ChEBI" id="CHEBI:57597"/>
        <dbReference type="ChEBI" id="CHEBI:58332"/>
        <dbReference type="ChEBI" id="CHEBI:60110"/>
        <dbReference type="ChEBI" id="CHEBI:60377"/>
        <dbReference type="EC" id="2.7.8.5"/>
    </reaction>
</comment>
<evidence type="ECO:0000256" key="12">
    <source>
        <dbReference type="ARBA" id="ARBA00023264"/>
    </source>
</evidence>
<evidence type="ECO:0000313" key="15">
    <source>
        <dbReference type="EMBL" id="MCQ3829938.1"/>
    </source>
</evidence>
<evidence type="ECO:0000256" key="10">
    <source>
        <dbReference type="ARBA" id="ARBA00023136"/>
    </source>
</evidence>
<keyword evidence="11" id="KW-0594">Phospholipid biosynthesis</keyword>
<keyword evidence="9" id="KW-0443">Lipid metabolism</keyword>
<evidence type="ECO:0000256" key="2">
    <source>
        <dbReference type="ARBA" id="ARBA00005042"/>
    </source>
</evidence>
<comment type="caution">
    <text evidence="15">The sequence shown here is derived from an EMBL/GenBank/DDBJ whole genome shotgun (WGS) entry which is preliminary data.</text>
</comment>
<evidence type="ECO:0000256" key="5">
    <source>
        <dbReference type="ARBA" id="ARBA00014944"/>
    </source>
</evidence>
<dbReference type="PANTHER" id="PTHR14269">
    <property type="entry name" value="CDP-DIACYLGLYCEROL--GLYCEROL-3-PHOSPHATE 3-PHOSPHATIDYLTRANSFERASE-RELATED"/>
    <property type="match status" value="1"/>
</dbReference>
<proteinExistence type="inferred from homology"/>
<evidence type="ECO:0000256" key="4">
    <source>
        <dbReference type="ARBA" id="ARBA00013170"/>
    </source>
</evidence>
<reference evidence="15" key="1">
    <citation type="thesis" date="2020" institute="Technische Universitat Dresden" country="Dresden, Germany">
        <title>The Agarolytic System of Microbulbifer elongatus PORT2, Isolated from Batu Karas, Pangandaran West Java Indonesia.</title>
        <authorList>
            <person name="Anggraeni S.R."/>
        </authorList>
    </citation>
    <scope>NUCLEOTIDE SEQUENCE</scope>
    <source>
        <strain evidence="15">PORT2</strain>
    </source>
</reference>
<feature type="transmembrane region" description="Helical" evidence="14">
    <location>
        <begin position="46"/>
        <end position="65"/>
    </location>
</feature>
<feature type="transmembrane region" description="Helical" evidence="14">
    <location>
        <begin position="139"/>
        <end position="159"/>
    </location>
</feature>
<evidence type="ECO:0000256" key="7">
    <source>
        <dbReference type="ARBA" id="ARBA00022692"/>
    </source>
</evidence>
<keyword evidence="6" id="KW-0444">Lipid biosynthesis</keyword>
<protein>
    <recommendedName>
        <fullName evidence="5">CDP-diacylglycerol--glycerol-3-phosphate 3-phosphatidyltransferase</fullName>
        <ecNumber evidence="4">2.7.8.5</ecNumber>
    </recommendedName>
</protein>
<evidence type="ECO:0000256" key="3">
    <source>
        <dbReference type="ARBA" id="ARBA00010441"/>
    </source>
</evidence>
<dbReference type="InterPro" id="IPR043130">
    <property type="entry name" value="CDP-OH_PTrfase_TM_dom"/>
</dbReference>
<dbReference type="InterPro" id="IPR000462">
    <property type="entry name" value="CDP-OH_P_trans"/>
</dbReference>
<keyword evidence="8 14" id="KW-1133">Transmembrane helix</keyword>
<gene>
    <name evidence="15" type="ORF">HXX02_10820</name>
</gene>
<keyword evidence="7 14" id="KW-0812">Transmembrane</keyword>
<dbReference type="InterPro" id="IPR004570">
    <property type="entry name" value="Phosphatidylglycerol_P_synth"/>
</dbReference>